<dbReference type="SUPFAM" id="SSF48264">
    <property type="entry name" value="Cytochrome P450"/>
    <property type="match status" value="1"/>
</dbReference>
<dbReference type="STRING" id="1353952.A0A165EYC1"/>
<evidence type="ECO:0000313" key="9">
    <source>
        <dbReference type="EMBL" id="KZT55778.1"/>
    </source>
</evidence>
<dbReference type="InterPro" id="IPR001128">
    <property type="entry name" value="Cyt_P450"/>
</dbReference>
<dbReference type="EMBL" id="KV423989">
    <property type="protein sequence ID" value="KZT55778.1"/>
    <property type="molecule type" value="Genomic_DNA"/>
</dbReference>
<dbReference type="InterPro" id="IPR017972">
    <property type="entry name" value="Cyt_P450_CS"/>
</dbReference>
<dbReference type="Pfam" id="PF00067">
    <property type="entry name" value="p450"/>
    <property type="match status" value="1"/>
</dbReference>
<keyword evidence="4 8" id="KW-0560">Oxidoreductase</keyword>
<feature type="binding site" description="axial binding residue" evidence="7">
    <location>
        <position position="462"/>
    </location>
    <ligand>
        <name>heme</name>
        <dbReference type="ChEBI" id="CHEBI:30413"/>
    </ligand>
    <ligandPart>
        <name>Fe</name>
        <dbReference type="ChEBI" id="CHEBI:18248"/>
    </ligandPart>
</feature>
<dbReference type="InterPro" id="IPR050196">
    <property type="entry name" value="Cytochrome_P450_Monoox"/>
</dbReference>
<dbReference type="PRINTS" id="PR00385">
    <property type="entry name" value="P450"/>
</dbReference>
<dbReference type="GO" id="GO:0020037">
    <property type="term" value="F:heme binding"/>
    <property type="evidence" value="ECO:0007669"/>
    <property type="project" value="InterPro"/>
</dbReference>
<gene>
    <name evidence="9" type="ORF">CALCODRAFT_471882</name>
</gene>
<sequence length="527" mass="58973">MYSIPFLSWPVLLLVAFLFLAVDRIVAYRRSLAAVSFLPGKRYFFSPFSIPGALFPTSRWNPGNLWMWVERRTAYRKTGEEVASCIGWLGGAPVVYNNSPEVAKQVLGNKTIWDKPQNVIDSLSAFGPNVFSTNQADWPRHRRIVAPGFQNGTLYPAVWTETINTYYDCLATEKWENESSFIIPNVVAVTSKFALYLIAKSGFGIDLAWNEALGERIQGMTMPECFEVTSGSVILLSVLPRWTFYLPFKPLRRLHRARQALEIILRGIIDGRRAEGVASESSSNNKNIFSLLLKANDEEKGSKAALSDQELVSNVYLLLLAGHETTSRSLAATLGLLACHPDIQEKAYEEVQSVLKKGSDPTFDDFERLTFVQGCFFEGLRLFPSSLAMIRAPLSDTVLSVPGKDGKPISIPFKADQAVWIDWVGVGRNARVYPDPDSFIPSRWLDPSTEPLLNFSYGPRVCIGRRFAVTEAVGLLCLLLRDYEIKPLLKPGQSLQDWRAELETEVDANVGFGPKPFPLKMTRRSSL</sequence>
<dbReference type="AlphaFoldDB" id="A0A165EYC1"/>
<dbReference type="GO" id="GO:0004497">
    <property type="term" value="F:monooxygenase activity"/>
    <property type="evidence" value="ECO:0007669"/>
    <property type="project" value="UniProtKB-KW"/>
</dbReference>
<dbReference type="PROSITE" id="PS00086">
    <property type="entry name" value="CYTOCHROME_P450"/>
    <property type="match status" value="1"/>
</dbReference>
<evidence type="ECO:0000256" key="2">
    <source>
        <dbReference type="ARBA" id="ARBA00022617"/>
    </source>
</evidence>
<evidence type="ECO:0000313" key="10">
    <source>
        <dbReference type="Proteomes" id="UP000076842"/>
    </source>
</evidence>
<evidence type="ECO:0000256" key="3">
    <source>
        <dbReference type="ARBA" id="ARBA00022723"/>
    </source>
</evidence>
<evidence type="ECO:0000256" key="6">
    <source>
        <dbReference type="ARBA" id="ARBA00023033"/>
    </source>
</evidence>
<dbReference type="Gene3D" id="1.10.630.10">
    <property type="entry name" value="Cytochrome P450"/>
    <property type="match status" value="1"/>
</dbReference>
<name>A0A165EYC1_9BASI</name>
<dbReference type="GO" id="GO:0005506">
    <property type="term" value="F:iron ion binding"/>
    <property type="evidence" value="ECO:0007669"/>
    <property type="project" value="InterPro"/>
</dbReference>
<evidence type="ECO:0000256" key="8">
    <source>
        <dbReference type="RuleBase" id="RU000461"/>
    </source>
</evidence>
<dbReference type="PRINTS" id="PR00463">
    <property type="entry name" value="EP450I"/>
</dbReference>
<evidence type="ECO:0000256" key="7">
    <source>
        <dbReference type="PIRSR" id="PIRSR602401-1"/>
    </source>
</evidence>
<dbReference type="PANTHER" id="PTHR24291:SF50">
    <property type="entry name" value="BIFUNCTIONAL ALBAFLAVENONE MONOOXYGENASE_TERPENE SYNTHASE"/>
    <property type="match status" value="1"/>
</dbReference>
<evidence type="ECO:0000256" key="5">
    <source>
        <dbReference type="ARBA" id="ARBA00023004"/>
    </source>
</evidence>
<comment type="similarity">
    <text evidence="1 8">Belongs to the cytochrome P450 family.</text>
</comment>
<reference evidence="9 10" key="1">
    <citation type="journal article" date="2016" name="Mol. Biol. Evol.">
        <title>Comparative Genomics of Early-Diverging Mushroom-Forming Fungi Provides Insights into the Origins of Lignocellulose Decay Capabilities.</title>
        <authorList>
            <person name="Nagy L.G."/>
            <person name="Riley R."/>
            <person name="Tritt A."/>
            <person name="Adam C."/>
            <person name="Daum C."/>
            <person name="Floudas D."/>
            <person name="Sun H."/>
            <person name="Yadav J.S."/>
            <person name="Pangilinan J."/>
            <person name="Larsson K.H."/>
            <person name="Matsuura K."/>
            <person name="Barry K."/>
            <person name="Labutti K."/>
            <person name="Kuo R."/>
            <person name="Ohm R.A."/>
            <person name="Bhattacharya S.S."/>
            <person name="Shirouzu T."/>
            <person name="Yoshinaga Y."/>
            <person name="Martin F.M."/>
            <person name="Grigoriev I.V."/>
            <person name="Hibbett D.S."/>
        </authorList>
    </citation>
    <scope>NUCLEOTIDE SEQUENCE [LARGE SCALE GENOMIC DNA]</scope>
    <source>
        <strain evidence="9 10">HHB12733</strain>
    </source>
</reference>
<keyword evidence="10" id="KW-1185">Reference proteome</keyword>
<dbReference type="InterPro" id="IPR002401">
    <property type="entry name" value="Cyt_P450_E_grp-I"/>
</dbReference>
<accession>A0A165EYC1</accession>
<keyword evidence="3 7" id="KW-0479">Metal-binding</keyword>
<keyword evidence="6 8" id="KW-0503">Monooxygenase</keyword>
<evidence type="ECO:0000256" key="4">
    <source>
        <dbReference type="ARBA" id="ARBA00023002"/>
    </source>
</evidence>
<dbReference type="OrthoDB" id="1470350at2759"/>
<evidence type="ECO:0000256" key="1">
    <source>
        <dbReference type="ARBA" id="ARBA00010617"/>
    </source>
</evidence>
<comment type="cofactor">
    <cofactor evidence="7">
        <name>heme</name>
        <dbReference type="ChEBI" id="CHEBI:30413"/>
    </cofactor>
</comment>
<dbReference type="InterPro" id="IPR036396">
    <property type="entry name" value="Cyt_P450_sf"/>
</dbReference>
<keyword evidence="2 7" id="KW-0349">Heme</keyword>
<dbReference type="InParanoid" id="A0A165EYC1"/>
<keyword evidence="5 7" id="KW-0408">Iron</keyword>
<organism evidence="9 10">
    <name type="scientific">Calocera cornea HHB12733</name>
    <dbReference type="NCBI Taxonomy" id="1353952"/>
    <lineage>
        <taxon>Eukaryota</taxon>
        <taxon>Fungi</taxon>
        <taxon>Dikarya</taxon>
        <taxon>Basidiomycota</taxon>
        <taxon>Agaricomycotina</taxon>
        <taxon>Dacrymycetes</taxon>
        <taxon>Dacrymycetales</taxon>
        <taxon>Dacrymycetaceae</taxon>
        <taxon>Calocera</taxon>
    </lineage>
</organism>
<protein>
    <submittedName>
        <fullName evidence="9">Cytochrome P450</fullName>
    </submittedName>
</protein>
<proteinExistence type="inferred from homology"/>
<dbReference type="PANTHER" id="PTHR24291">
    <property type="entry name" value="CYTOCHROME P450 FAMILY 4"/>
    <property type="match status" value="1"/>
</dbReference>
<dbReference type="GO" id="GO:0016705">
    <property type="term" value="F:oxidoreductase activity, acting on paired donors, with incorporation or reduction of molecular oxygen"/>
    <property type="evidence" value="ECO:0007669"/>
    <property type="project" value="InterPro"/>
</dbReference>
<dbReference type="Proteomes" id="UP000076842">
    <property type="component" value="Unassembled WGS sequence"/>
</dbReference>